<keyword evidence="9" id="KW-1185">Reference proteome</keyword>
<keyword evidence="1" id="KW-0378">Hydrolase</keyword>
<dbReference type="GO" id="GO:0016042">
    <property type="term" value="P:lipid catabolic process"/>
    <property type="evidence" value="ECO:0007669"/>
    <property type="project" value="UniProtKB-KW"/>
</dbReference>
<dbReference type="GO" id="GO:0034587">
    <property type="term" value="P:piRNA processing"/>
    <property type="evidence" value="ECO:0007669"/>
    <property type="project" value="TreeGrafter"/>
</dbReference>
<dbReference type="InterPro" id="IPR025202">
    <property type="entry name" value="PLD-like_dom"/>
</dbReference>
<evidence type="ECO:0000256" key="1">
    <source>
        <dbReference type="ARBA" id="ARBA00022801"/>
    </source>
</evidence>
<dbReference type="PANTHER" id="PTHR43856">
    <property type="entry name" value="CARDIOLIPIN HYDROLASE"/>
    <property type="match status" value="1"/>
</dbReference>
<name>A0A9P0F7N6_BEMTA</name>
<dbReference type="Gene3D" id="3.30.870.10">
    <property type="entry name" value="Endonuclease Chain A"/>
    <property type="match status" value="1"/>
</dbReference>
<dbReference type="Proteomes" id="UP001152759">
    <property type="component" value="Chromosome 6"/>
</dbReference>
<dbReference type="InterPro" id="IPR051406">
    <property type="entry name" value="PLD_domain"/>
</dbReference>
<dbReference type="GO" id="GO:0005739">
    <property type="term" value="C:mitochondrion"/>
    <property type="evidence" value="ECO:0007669"/>
    <property type="project" value="TreeGrafter"/>
</dbReference>
<dbReference type="InterPro" id="IPR001736">
    <property type="entry name" value="PLipase_D/transphosphatidylase"/>
</dbReference>
<feature type="domain" description="PLD phosphodiesterase" evidence="7">
    <location>
        <begin position="161"/>
        <end position="188"/>
    </location>
</feature>
<evidence type="ECO:0000256" key="2">
    <source>
        <dbReference type="ARBA" id="ARBA00022963"/>
    </source>
</evidence>
<dbReference type="OrthoDB" id="5205528at2759"/>
<evidence type="ECO:0000256" key="4">
    <source>
        <dbReference type="ARBA" id="ARBA00038012"/>
    </source>
</evidence>
<sequence>MADWFWRTLTYCPPHFKKGFFLFNALVILYKIWRITSRKEIKSCPKPQDAGTDTLNIRKALFFRNEGTACFGHVYGEPCEFGRYCPAYGLREIIDFIKSASVSIDICVLHLTMDLIEKAILAAFEGGVEVRIITDPEFFNEKSRIPDLRMMGIPVKIKTNSDFSMHNKFAVMDKKVLLTGSLNWTKQGLCGNWDNFMITSDPRLVSQYLEEFESIWSDLS</sequence>
<dbReference type="KEGG" id="btab:109034200"/>
<organism evidence="8 9">
    <name type="scientific">Bemisia tabaci</name>
    <name type="common">Sweetpotato whitefly</name>
    <name type="synonym">Aleurodes tabaci</name>
    <dbReference type="NCBI Taxonomy" id="7038"/>
    <lineage>
        <taxon>Eukaryota</taxon>
        <taxon>Metazoa</taxon>
        <taxon>Ecdysozoa</taxon>
        <taxon>Arthropoda</taxon>
        <taxon>Hexapoda</taxon>
        <taxon>Insecta</taxon>
        <taxon>Pterygota</taxon>
        <taxon>Neoptera</taxon>
        <taxon>Paraneoptera</taxon>
        <taxon>Hemiptera</taxon>
        <taxon>Sternorrhyncha</taxon>
        <taxon>Aleyrodoidea</taxon>
        <taxon>Aleyrodidae</taxon>
        <taxon>Aleyrodinae</taxon>
        <taxon>Bemisia</taxon>
    </lineage>
</organism>
<proteinExistence type="inferred from homology"/>
<accession>A0A9P0F7N6</accession>
<keyword evidence="3" id="KW-0443">Lipid metabolism</keyword>
<dbReference type="EMBL" id="OU963867">
    <property type="protein sequence ID" value="CAH0391336.1"/>
    <property type="molecule type" value="Genomic_DNA"/>
</dbReference>
<keyword evidence="2" id="KW-0442">Lipid degradation</keyword>
<comment type="similarity">
    <text evidence="4">Belongs to the phospholipase D family. MitoPLD/Zucchini subfamily.</text>
</comment>
<reference evidence="8" key="1">
    <citation type="submission" date="2021-12" db="EMBL/GenBank/DDBJ databases">
        <authorList>
            <person name="King R."/>
        </authorList>
    </citation>
    <scope>NUCLEOTIDE SEQUENCE</scope>
</reference>
<dbReference type="AlphaFoldDB" id="A0A9P0F7N6"/>
<evidence type="ECO:0000313" key="9">
    <source>
        <dbReference type="Proteomes" id="UP001152759"/>
    </source>
</evidence>
<dbReference type="Pfam" id="PF13091">
    <property type="entry name" value="PLDc_2"/>
    <property type="match status" value="1"/>
</dbReference>
<evidence type="ECO:0000259" key="7">
    <source>
        <dbReference type="PROSITE" id="PS50035"/>
    </source>
</evidence>
<gene>
    <name evidence="8" type="ORF">BEMITA_LOCUS9967</name>
</gene>
<dbReference type="SUPFAM" id="SSF56024">
    <property type="entry name" value="Phospholipase D/nuclease"/>
    <property type="match status" value="1"/>
</dbReference>
<dbReference type="PROSITE" id="PS50035">
    <property type="entry name" value="PLD"/>
    <property type="match status" value="1"/>
</dbReference>
<evidence type="ECO:0000256" key="5">
    <source>
        <dbReference type="ARBA" id="ARBA00040549"/>
    </source>
</evidence>
<protein>
    <recommendedName>
        <fullName evidence="5">Mitochondrial cardiolipin hydrolase</fullName>
    </recommendedName>
    <alternativeName>
        <fullName evidence="6">Mitochondrial phospholipase</fullName>
    </alternativeName>
</protein>
<dbReference type="GO" id="GO:0016891">
    <property type="term" value="F:RNA endonuclease activity producing 5'-phosphomonoesters, hydrolytic mechanism"/>
    <property type="evidence" value="ECO:0007669"/>
    <property type="project" value="TreeGrafter"/>
</dbReference>
<evidence type="ECO:0000256" key="3">
    <source>
        <dbReference type="ARBA" id="ARBA00023098"/>
    </source>
</evidence>
<evidence type="ECO:0000256" key="6">
    <source>
        <dbReference type="ARBA" id="ARBA00043167"/>
    </source>
</evidence>
<dbReference type="PANTHER" id="PTHR43856:SF1">
    <property type="entry name" value="MITOCHONDRIAL CARDIOLIPIN HYDROLASE"/>
    <property type="match status" value="1"/>
</dbReference>
<evidence type="ECO:0000313" key="8">
    <source>
        <dbReference type="EMBL" id="CAH0391336.1"/>
    </source>
</evidence>